<dbReference type="Proteomes" id="UP000264702">
    <property type="component" value="Unassembled WGS sequence"/>
</dbReference>
<evidence type="ECO:0000256" key="1">
    <source>
        <dbReference type="SAM" id="Phobius"/>
    </source>
</evidence>
<accession>A0A372IMS5</accession>
<feature type="transmembrane region" description="Helical" evidence="1">
    <location>
        <begin position="68"/>
        <end position="92"/>
    </location>
</feature>
<feature type="transmembrane region" description="Helical" evidence="1">
    <location>
        <begin position="29"/>
        <end position="56"/>
    </location>
</feature>
<organism evidence="2 3">
    <name type="scientific">Paracidobacterium acidisoli</name>
    <dbReference type="NCBI Taxonomy" id="2303751"/>
    <lineage>
        <taxon>Bacteria</taxon>
        <taxon>Pseudomonadati</taxon>
        <taxon>Acidobacteriota</taxon>
        <taxon>Terriglobia</taxon>
        <taxon>Terriglobales</taxon>
        <taxon>Acidobacteriaceae</taxon>
        <taxon>Paracidobacterium</taxon>
    </lineage>
</organism>
<evidence type="ECO:0000313" key="3">
    <source>
        <dbReference type="Proteomes" id="UP000264702"/>
    </source>
</evidence>
<dbReference type="AlphaFoldDB" id="A0A372IMS5"/>
<keyword evidence="1" id="KW-1133">Transmembrane helix</keyword>
<name>A0A372IMS5_9BACT</name>
<dbReference type="OrthoDB" id="123520at2"/>
<keyword evidence="3" id="KW-1185">Reference proteome</keyword>
<gene>
    <name evidence="2" type="ORF">D0Y96_12595</name>
</gene>
<protein>
    <submittedName>
        <fullName evidence="2">Uncharacterized protein</fullName>
    </submittedName>
</protein>
<sequence>MTPQGFSAPSAPARLLGIPLGDFGFFRSLLLAAATGFLTFFAVCFLAIFGLLFYNILGHHQINYADSYRYVAFPAGVIVLFVSLIFFVGVWLRRRITAK</sequence>
<proteinExistence type="predicted"/>
<dbReference type="EMBL" id="QVQT01000004">
    <property type="protein sequence ID" value="RFU16237.1"/>
    <property type="molecule type" value="Genomic_DNA"/>
</dbReference>
<keyword evidence="1" id="KW-0472">Membrane</keyword>
<reference evidence="2 3" key="1">
    <citation type="submission" date="2018-08" db="EMBL/GenBank/DDBJ databases">
        <title>Acidipila sp. 4G-K13, an acidobacterium isolated from forest soil.</title>
        <authorList>
            <person name="Gao Z.-H."/>
            <person name="Qiu L.-H."/>
        </authorList>
    </citation>
    <scope>NUCLEOTIDE SEQUENCE [LARGE SCALE GENOMIC DNA]</scope>
    <source>
        <strain evidence="2 3">4G-K13</strain>
    </source>
</reference>
<keyword evidence="1" id="KW-0812">Transmembrane</keyword>
<comment type="caution">
    <text evidence="2">The sequence shown here is derived from an EMBL/GenBank/DDBJ whole genome shotgun (WGS) entry which is preliminary data.</text>
</comment>
<evidence type="ECO:0000313" key="2">
    <source>
        <dbReference type="EMBL" id="RFU16237.1"/>
    </source>
</evidence>